<dbReference type="GO" id="GO:0017056">
    <property type="term" value="F:structural constituent of nuclear pore"/>
    <property type="evidence" value="ECO:0007669"/>
    <property type="project" value="TreeGrafter"/>
</dbReference>
<feature type="region of interest" description="Disordered" evidence="1">
    <location>
        <begin position="22"/>
        <end position="127"/>
    </location>
</feature>
<feature type="compositionally biased region" description="Pro residues" evidence="1">
    <location>
        <begin position="61"/>
        <end position="70"/>
    </location>
</feature>
<dbReference type="GO" id="GO:0003723">
    <property type="term" value="F:RNA binding"/>
    <property type="evidence" value="ECO:0007669"/>
    <property type="project" value="TreeGrafter"/>
</dbReference>
<dbReference type="InterPro" id="IPR037665">
    <property type="entry name" value="Nucleoporin_S59-like"/>
</dbReference>
<evidence type="ECO:0000256" key="1">
    <source>
        <dbReference type="SAM" id="MobiDB-lite"/>
    </source>
</evidence>
<gene>
    <name evidence="2" type="ORF">BOLC9T54549H</name>
</gene>
<protein>
    <submittedName>
        <fullName evidence="2">Uncharacterized protein</fullName>
    </submittedName>
</protein>
<dbReference type="EMBL" id="LR031875">
    <property type="protein sequence ID" value="VDD29226.1"/>
    <property type="molecule type" value="Genomic_DNA"/>
</dbReference>
<dbReference type="GO" id="GO:0006405">
    <property type="term" value="P:RNA export from nucleus"/>
    <property type="evidence" value="ECO:0007669"/>
    <property type="project" value="TreeGrafter"/>
</dbReference>
<dbReference type="GO" id="GO:0034398">
    <property type="term" value="P:telomere tethering at nuclear periphery"/>
    <property type="evidence" value="ECO:0007669"/>
    <property type="project" value="TreeGrafter"/>
</dbReference>
<dbReference type="GO" id="GO:0008139">
    <property type="term" value="F:nuclear localization sequence binding"/>
    <property type="evidence" value="ECO:0007669"/>
    <property type="project" value="TreeGrafter"/>
</dbReference>
<dbReference type="PANTHER" id="PTHR23198:SF25">
    <property type="entry name" value="F2K11.10-RELATED"/>
    <property type="match status" value="1"/>
</dbReference>
<accession>A0A3P6DS24</accession>
<evidence type="ECO:0000313" key="2">
    <source>
        <dbReference type="EMBL" id="VDD29226.1"/>
    </source>
</evidence>
<dbReference type="AlphaFoldDB" id="A0A3P6DS24"/>
<sequence length="627" mass="64800">MKIGVSEPERCGCDTCVQHRTFITQETEPSKVNGSSVPVSSGPVEALGSTSDQSSGTETPPLAPPPPPPVTTSVNPEPAQSVDDAHGDASSKSSPVQTSSPPTTIFSFPPVSSQPARDLVPTGSLPGPSIGCSLPGPFIGFPSPFPTSGPSISSSSCQAFVTNLVGSRLSRWGPPVQAPPFYAPNTASAFPPPFSYPGAGCLARPNVGLSQIVSSPFVPTHDFGVCASRTTPKDPFPGFSVDYLPRGPSGPHPQTTTPVSGGGTEQGCRYPRYSPTPDFDSSGGPAKLVMSISASNSHGHKSHEELRWEDYKNGDKGGVGSFPPHAHKPRKESRWEDYKNGDKGGFGWFPAAHTSPFSSSTVSPSLFASPSIPHRRPQMRTVVQPHGDMTCFPFGYTFPTAVQRPAGVSSPVSGCTACGATSSSSPSSPLGLNGTTTNPPSFAASLPGLFLSTYGSCPLLFGTPNFAAYGATTAPAVQAYAVIFGTNFTPQGATATPAVQLYPMMFGTPNLAAQGSATAPAVQAYPMMFGTHNLDAQGATATPAVQPYPMMFGTPNLGAQGTTTTPAAQPYPMRFGVTQATTTPAAQPYPMMFGTPNLGARSITPAAQAYHPPVNGLSIPFAAMSLQ</sequence>
<feature type="region of interest" description="Disordered" evidence="1">
    <location>
        <begin position="318"/>
        <end position="338"/>
    </location>
</feature>
<organism evidence="2">
    <name type="scientific">Brassica oleracea</name>
    <name type="common">Wild cabbage</name>
    <dbReference type="NCBI Taxonomy" id="3712"/>
    <lineage>
        <taxon>Eukaryota</taxon>
        <taxon>Viridiplantae</taxon>
        <taxon>Streptophyta</taxon>
        <taxon>Embryophyta</taxon>
        <taxon>Tracheophyta</taxon>
        <taxon>Spermatophyta</taxon>
        <taxon>Magnoliopsida</taxon>
        <taxon>eudicotyledons</taxon>
        <taxon>Gunneridae</taxon>
        <taxon>Pentapetalae</taxon>
        <taxon>rosids</taxon>
        <taxon>malvids</taxon>
        <taxon>Brassicales</taxon>
        <taxon>Brassicaceae</taxon>
        <taxon>Brassiceae</taxon>
        <taxon>Brassica</taxon>
    </lineage>
</organism>
<reference evidence="2" key="1">
    <citation type="submission" date="2018-11" db="EMBL/GenBank/DDBJ databases">
        <authorList>
            <consortium name="Genoscope - CEA"/>
            <person name="William W."/>
        </authorList>
    </citation>
    <scope>NUCLEOTIDE SEQUENCE</scope>
</reference>
<feature type="compositionally biased region" description="Low complexity" evidence="1">
    <location>
        <begin position="90"/>
        <end position="113"/>
    </location>
</feature>
<proteinExistence type="predicted"/>
<dbReference type="Gene3D" id="1.10.10.2360">
    <property type="match status" value="1"/>
</dbReference>
<dbReference type="PANTHER" id="PTHR23198">
    <property type="entry name" value="NUCLEOPORIN"/>
    <property type="match status" value="1"/>
</dbReference>
<feature type="compositionally biased region" description="Low complexity" evidence="1">
    <location>
        <begin position="30"/>
        <end position="44"/>
    </location>
</feature>
<dbReference type="GO" id="GO:0006606">
    <property type="term" value="P:protein import into nucleus"/>
    <property type="evidence" value="ECO:0007669"/>
    <property type="project" value="TreeGrafter"/>
</dbReference>
<dbReference type="GO" id="GO:0044614">
    <property type="term" value="C:nuclear pore cytoplasmic filaments"/>
    <property type="evidence" value="ECO:0007669"/>
    <property type="project" value="TreeGrafter"/>
</dbReference>
<name>A0A3P6DS24_BRAOL</name>
<dbReference type="GO" id="GO:0000973">
    <property type="term" value="P:post-transcriptional tethering of RNA polymerase II gene DNA at nuclear periphery"/>
    <property type="evidence" value="ECO:0007669"/>
    <property type="project" value="TreeGrafter"/>
</dbReference>